<gene>
    <name evidence="2" type="ORF">SAMN05660657_00037</name>
</gene>
<dbReference type="OrthoDB" id="614750at2"/>
<organism evidence="2 3">
    <name type="scientific">Geodermatophilus amargosae</name>
    <dbReference type="NCBI Taxonomy" id="1296565"/>
    <lineage>
        <taxon>Bacteria</taxon>
        <taxon>Bacillati</taxon>
        <taxon>Actinomycetota</taxon>
        <taxon>Actinomycetes</taxon>
        <taxon>Geodermatophilales</taxon>
        <taxon>Geodermatophilaceae</taxon>
        <taxon>Geodermatophilus</taxon>
    </lineage>
</organism>
<reference evidence="3" key="1">
    <citation type="submission" date="2016-10" db="EMBL/GenBank/DDBJ databases">
        <authorList>
            <person name="Varghese N."/>
            <person name="Submissions S."/>
        </authorList>
    </citation>
    <scope>NUCLEOTIDE SEQUENCE [LARGE SCALE GENOMIC DNA]</scope>
    <source>
        <strain evidence="3">DSM 46136</strain>
    </source>
</reference>
<evidence type="ECO:0000313" key="2">
    <source>
        <dbReference type="EMBL" id="SFT32694.1"/>
    </source>
</evidence>
<dbReference type="RefSeq" id="WP_139245661.1">
    <property type="nucleotide sequence ID" value="NZ_FPBA01000001.1"/>
</dbReference>
<dbReference type="AlphaFoldDB" id="A0A1I6X4C0"/>
<name>A0A1I6X4C0_9ACTN</name>
<feature type="chain" id="PRO_5011488160" description="Matrixin" evidence="1">
    <location>
        <begin position="29"/>
        <end position="236"/>
    </location>
</feature>
<dbReference type="EMBL" id="FPBA01000001">
    <property type="protein sequence ID" value="SFT32694.1"/>
    <property type="molecule type" value="Genomic_DNA"/>
</dbReference>
<dbReference type="InterPro" id="IPR024079">
    <property type="entry name" value="MetalloPept_cat_dom_sf"/>
</dbReference>
<dbReference type="SUPFAM" id="SSF55486">
    <property type="entry name" value="Metalloproteases ('zincins'), catalytic domain"/>
    <property type="match status" value="1"/>
</dbReference>
<evidence type="ECO:0008006" key="4">
    <source>
        <dbReference type="Google" id="ProtNLM"/>
    </source>
</evidence>
<accession>A0A1I6X4C0</accession>
<dbReference type="Proteomes" id="UP000199546">
    <property type="component" value="Unassembled WGS sequence"/>
</dbReference>
<keyword evidence="1" id="KW-0732">Signal</keyword>
<keyword evidence="3" id="KW-1185">Reference proteome</keyword>
<proteinExistence type="predicted"/>
<protein>
    <recommendedName>
        <fullName evidence="4">Matrixin</fullName>
    </recommendedName>
</protein>
<dbReference type="Gene3D" id="3.40.390.10">
    <property type="entry name" value="Collagenase (Catalytic Domain)"/>
    <property type="match status" value="1"/>
</dbReference>
<dbReference type="GO" id="GO:0008237">
    <property type="term" value="F:metallopeptidase activity"/>
    <property type="evidence" value="ECO:0007669"/>
    <property type="project" value="InterPro"/>
</dbReference>
<sequence length="236" mass="25177">MSRRHLAAVPLTLLVLLLSLVVAPTASARSHLDCTLPESDAEGLVVLNDFWPTRYWWDHTDLTVAVQAHPRATDEQLTAIHDAIGTWSAVLEDCFDGLITLTDVTGTQPGRRGVDILVHYVPTAGGVVFGGYAICGAGRCPNIIVRSDLPPSLGIDPYDPEYLGWVTLHELGHALGLGHATNLLESTDLMGYGWPDLGDPVLSDCDVDALAYLFAWALAGTAPAPPGPGPYDCSLD</sequence>
<feature type="signal peptide" evidence="1">
    <location>
        <begin position="1"/>
        <end position="28"/>
    </location>
</feature>
<evidence type="ECO:0000313" key="3">
    <source>
        <dbReference type="Proteomes" id="UP000199546"/>
    </source>
</evidence>
<evidence type="ECO:0000256" key="1">
    <source>
        <dbReference type="SAM" id="SignalP"/>
    </source>
</evidence>